<protein>
    <submittedName>
        <fullName evidence="2">Uncharacterized protein</fullName>
    </submittedName>
</protein>
<comment type="caution">
    <text evidence="2">The sequence shown here is derived from an EMBL/GenBank/DDBJ whole genome shotgun (WGS) entry which is preliminary data.</text>
</comment>
<dbReference type="EMBL" id="JBHSKL010000037">
    <property type="protein sequence ID" value="MFC5228088.1"/>
    <property type="molecule type" value="Genomic_DNA"/>
</dbReference>
<evidence type="ECO:0000313" key="2">
    <source>
        <dbReference type="EMBL" id="MFC5228088.1"/>
    </source>
</evidence>
<name>A0ABW0DCA4_STRFI</name>
<dbReference type="Proteomes" id="UP001596156">
    <property type="component" value="Unassembled WGS sequence"/>
</dbReference>
<sequence length="182" mass="20175">MLRHLDAFIRDSKKILDAWDAYSDEHTGLDGWPYDDHAYGLRQSQRDAETAAAFETVHGGARHLLATAETQLAQLPSHAVQSRWVWQLGVLQDALDRLDVLHEEWRQTRDSLAVDACPGIPAYDDALAEYHAEAWSYLDDWASHGQGVLDINTAARHAPSTLAPPPAATTVRASGRASTVRR</sequence>
<feature type="region of interest" description="Disordered" evidence="1">
    <location>
        <begin position="160"/>
        <end position="182"/>
    </location>
</feature>
<proteinExistence type="predicted"/>
<evidence type="ECO:0000313" key="3">
    <source>
        <dbReference type="Proteomes" id="UP001596156"/>
    </source>
</evidence>
<evidence type="ECO:0000256" key="1">
    <source>
        <dbReference type="SAM" id="MobiDB-lite"/>
    </source>
</evidence>
<gene>
    <name evidence="2" type="ORF">ACFPN6_26660</name>
</gene>
<keyword evidence="3" id="KW-1185">Reference proteome</keyword>
<organism evidence="2 3">
    <name type="scientific">Streptomyces fimbriatus</name>
    <dbReference type="NCBI Taxonomy" id="68197"/>
    <lineage>
        <taxon>Bacteria</taxon>
        <taxon>Bacillati</taxon>
        <taxon>Actinomycetota</taxon>
        <taxon>Actinomycetes</taxon>
        <taxon>Kitasatosporales</taxon>
        <taxon>Streptomycetaceae</taxon>
        <taxon>Streptomyces</taxon>
    </lineage>
</organism>
<accession>A0ABW0DCA4</accession>
<dbReference type="RefSeq" id="WP_344642532.1">
    <property type="nucleotide sequence ID" value="NZ_BAAASS010000002.1"/>
</dbReference>
<reference evidence="3" key="1">
    <citation type="journal article" date="2019" name="Int. J. Syst. Evol. Microbiol.">
        <title>The Global Catalogue of Microorganisms (GCM) 10K type strain sequencing project: providing services to taxonomists for standard genome sequencing and annotation.</title>
        <authorList>
            <consortium name="The Broad Institute Genomics Platform"/>
            <consortium name="The Broad Institute Genome Sequencing Center for Infectious Disease"/>
            <person name="Wu L."/>
            <person name="Ma J."/>
        </authorList>
    </citation>
    <scope>NUCLEOTIDE SEQUENCE [LARGE SCALE GENOMIC DNA]</scope>
    <source>
        <strain evidence="3">CCM 8479</strain>
    </source>
</reference>